<dbReference type="Proteomes" id="UP000006798">
    <property type="component" value="Plasmid pBB2"/>
</dbReference>
<evidence type="ECO:0000256" key="1">
    <source>
        <dbReference type="SAM" id="MobiDB-lite"/>
    </source>
</evidence>
<accession>F8GXR8</accession>
<name>F8GXR8_CUPNN</name>
<evidence type="ECO:0000313" key="4">
    <source>
        <dbReference type="Proteomes" id="UP000006798"/>
    </source>
</evidence>
<protein>
    <submittedName>
        <fullName evidence="2">Uncharacterized protein</fullName>
    </submittedName>
</protein>
<dbReference type="KEGG" id="cnc:CNE_BB2p02050"/>
<gene>
    <name evidence="2" type="ordered locus">CNE_BB1p07210</name>
    <name evidence="3" type="ordered locus">CNE_BB2p02050</name>
</gene>
<reference evidence="2 4" key="1">
    <citation type="journal article" date="2011" name="J. Bacteriol.">
        <title>Complete genome sequence of the type strain Cupriavidus necator N-1.</title>
        <authorList>
            <person name="Poehlein A."/>
            <person name="Kusian B."/>
            <person name="Friedrich B."/>
            <person name="Daniel R."/>
            <person name="Bowien B."/>
        </authorList>
    </citation>
    <scope>NUCLEOTIDE SEQUENCE [LARGE SCALE GENOMIC DNA]</scope>
    <source>
        <strain evidence="4">ATCC 43291 / DSM 13513 / CCUG 52238 / LMG 8453 / N-1</strain>
        <strain evidence="2">N-1</strain>
        <plasmid evidence="2 4">pBB1</plasmid>
        <plasmid evidence="3 4">pBB2</plasmid>
    </source>
</reference>
<sequence>MKECRMAQTTAQRQAAYRARRGTAGKDGNGERRLDMWVSTEADLALARLAHRYAVTKRQMLERLIARADDAIVRRLDPDSEQWDLYFNVPR</sequence>
<keyword evidence="2" id="KW-0614">Plasmid</keyword>
<evidence type="ECO:0000313" key="2">
    <source>
        <dbReference type="EMBL" id="AEI82138.1"/>
    </source>
</evidence>
<feature type="region of interest" description="Disordered" evidence="1">
    <location>
        <begin position="1"/>
        <end position="31"/>
    </location>
</feature>
<proteinExistence type="predicted"/>
<geneLocation type="plasmid" evidence="2 4">
    <name>pBB1</name>
</geneLocation>
<dbReference type="AlphaFoldDB" id="F8GXR8"/>
<geneLocation type="plasmid" evidence="3 4">
    <name>pBB2</name>
</geneLocation>
<organism evidence="2 4">
    <name type="scientific">Cupriavidus necator (strain ATCC 43291 / DSM 13513 / CCUG 52238 / LMG 8453 / N-1)</name>
    <name type="common">Ralstonia eutropha</name>
    <dbReference type="NCBI Taxonomy" id="1042878"/>
    <lineage>
        <taxon>Bacteria</taxon>
        <taxon>Pseudomonadati</taxon>
        <taxon>Pseudomonadota</taxon>
        <taxon>Betaproteobacteria</taxon>
        <taxon>Burkholderiales</taxon>
        <taxon>Burkholderiaceae</taxon>
        <taxon>Cupriavidus</taxon>
    </lineage>
</organism>
<feature type="compositionally biased region" description="Low complexity" evidence="1">
    <location>
        <begin position="1"/>
        <end position="17"/>
    </location>
</feature>
<dbReference type="HOGENOM" id="CLU_189230_0_0_4"/>
<dbReference type="EMBL" id="CP002880">
    <property type="protein sequence ID" value="AEI83016.1"/>
    <property type="molecule type" value="Genomic_DNA"/>
</dbReference>
<evidence type="ECO:0000313" key="3">
    <source>
        <dbReference type="EMBL" id="AEI83016.1"/>
    </source>
</evidence>
<dbReference type="KEGG" id="cnc:CNE_BB1p07210"/>
<dbReference type="EMBL" id="CP002879">
    <property type="protein sequence ID" value="AEI82138.1"/>
    <property type="molecule type" value="Genomic_DNA"/>
</dbReference>
<dbReference type="Proteomes" id="UP000006798">
    <property type="component" value="Plasmid pBB1"/>
</dbReference>